<name>A0A3A8H9X2_9BACT</name>
<dbReference type="EMBL" id="RAVZ01000638">
    <property type="protein sequence ID" value="RKG67575.1"/>
    <property type="molecule type" value="Genomic_DNA"/>
</dbReference>
<evidence type="ECO:0000313" key="2">
    <source>
        <dbReference type="Proteomes" id="UP000268094"/>
    </source>
</evidence>
<proteinExistence type="predicted"/>
<organism evidence="1 2">
    <name type="scientific">Corallococcus terminator</name>
    <dbReference type="NCBI Taxonomy" id="2316733"/>
    <lineage>
        <taxon>Bacteria</taxon>
        <taxon>Pseudomonadati</taxon>
        <taxon>Myxococcota</taxon>
        <taxon>Myxococcia</taxon>
        <taxon>Myxococcales</taxon>
        <taxon>Cystobacterineae</taxon>
        <taxon>Myxococcaceae</taxon>
        <taxon>Corallococcus</taxon>
    </lineage>
</organism>
<sequence>MGLAERKELAAFKEESFAPKLEELRSAAGGADLQVTLEEESFTSVAAIQMISNGIFDRLIDDLKAVCGDTIGKEAVRDGIKTVHVIHKEDPGYTLELAGGTLTVKAKVDGSLGSDLPGYGDYKRYLLRTL</sequence>
<dbReference type="OrthoDB" id="4194926at2"/>
<comment type="caution">
    <text evidence="1">The sequence shown here is derived from an EMBL/GenBank/DDBJ whole genome shotgun (WGS) entry which is preliminary data.</text>
</comment>
<dbReference type="Proteomes" id="UP000268094">
    <property type="component" value="Unassembled WGS sequence"/>
</dbReference>
<gene>
    <name evidence="1" type="ORF">D7V88_41025</name>
</gene>
<evidence type="ECO:0000313" key="1">
    <source>
        <dbReference type="EMBL" id="RKG67575.1"/>
    </source>
</evidence>
<reference evidence="2" key="1">
    <citation type="submission" date="2018-09" db="EMBL/GenBank/DDBJ databases">
        <authorList>
            <person name="Livingstone P.G."/>
            <person name="Whitworth D.E."/>
        </authorList>
    </citation>
    <scope>NUCLEOTIDE SEQUENCE [LARGE SCALE GENOMIC DNA]</scope>
    <source>
        <strain evidence="2">CA054A</strain>
    </source>
</reference>
<accession>A0A3A8H9X2</accession>
<dbReference type="RefSeq" id="WP_120545895.1">
    <property type="nucleotide sequence ID" value="NZ_RAVZ01000638.1"/>
</dbReference>
<keyword evidence="2" id="KW-1185">Reference proteome</keyword>
<dbReference type="AlphaFoldDB" id="A0A3A8H9X2"/>
<protein>
    <submittedName>
        <fullName evidence="1">Uncharacterized protein</fullName>
    </submittedName>
</protein>